<evidence type="ECO:0000313" key="2">
    <source>
        <dbReference type="Proteomes" id="UP000821845"/>
    </source>
</evidence>
<name>A0ACB7T5W2_HYAAI</name>
<keyword evidence="2" id="KW-1185">Reference proteome</keyword>
<proteinExistence type="predicted"/>
<protein>
    <submittedName>
        <fullName evidence="1">Uncharacterized protein</fullName>
    </submittedName>
</protein>
<dbReference type="EMBL" id="CM023482">
    <property type="protein sequence ID" value="KAH6940299.1"/>
    <property type="molecule type" value="Genomic_DNA"/>
</dbReference>
<gene>
    <name evidence="1" type="ORF">HPB50_026591</name>
</gene>
<organism evidence="1 2">
    <name type="scientific">Hyalomma asiaticum</name>
    <name type="common">Tick</name>
    <dbReference type="NCBI Taxonomy" id="266040"/>
    <lineage>
        <taxon>Eukaryota</taxon>
        <taxon>Metazoa</taxon>
        <taxon>Ecdysozoa</taxon>
        <taxon>Arthropoda</taxon>
        <taxon>Chelicerata</taxon>
        <taxon>Arachnida</taxon>
        <taxon>Acari</taxon>
        <taxon>Parasitiformes</taxon>
        <taxon>Ixodida</taxon>
        <taxon>Ixodoidea</taxon>
        <taxon>Ixodidae</taxon>
        <taxon>Hyalomminae</taxon>
        <taxon>Hyalomma</taxon>
    </lineage>
</organism>
<comment type="caution">
    <text evidence="1">The sequence shown here is derived from an EMBL/GenBank/DDBJ whole genome shotgun (WGS) entry which is preliminary data.</text>
</comment>
<reference evidence="1" key="1">
    <citation type="submission" date="2020-05" db="EMBL/GenBank/DDBJ databases">
        <title>Large-scale comparative analyses of tick genomes elucidate their genetic diversity and vector capacities.</title>
        <authorList>
            <person name="Jia N."/>
            <person name="Wang J."/>
            <person name="Shi W."/>
            <person name="Du L."/>
            <person name="Sun Y."/>
            <person name="Zhan W."/>
            <person name="Jiang J."/>
            <person name="Wang Q."/>
            <person name="Zhang B."/>
            <person name="Ji P."/>
            <person name="Sakyi L.B."/>
            <person name="Cui X."/>
            <person name="Yuan T."/>
            <person name="Jiang B."/>
            <person name="Yang W."/>
            <person name="Lam T.T.-Y."/>
            <person name="Chang Q."/>
            <person name="Ding S."/>
            <person name="Wang X."/>
            <person name="Zhu J."/>
            <person name="Ruan X."/>
            <person name="Zhao L."/>
            <person name="Wei J."/>
            <person name="Que T."/>
            <person name="Du C."/>
            <person name="Cheng J."/>
            <person name="Dai P."/>
            <person name="Han X."/>
            <person name="Huang E."/>
            <person name="Gao Y."/>
            <person name="Liu J."/>
            <person name="Shao H."/>
            <person name="Ye R."/>
            <person name="Li L."/>
            <person name="Wei W."/>
            <person name="Wang X."/>
            <person name="Wang C."/>
            <person name="Yang T."/>
            <person name="Huo Q."/>
            <person name="Li W."/>
            <person name="Guo W."/>
            <person name="Chen H."/>
            <person name="Zhou L."/>
            <person name="Ni X."/>
            <person name="Tian J."/>
            <person name="Zhou Y."/>
            <person name="Sheng Y."/>
            <person name="Liu T."/>
            <person name="Pan Y."/>
            <person name="Xia L."/>
            <person name="Li J."/>
            <person name="Zhao F."/>
            <person name="Cao W."/>
        </authorList>
    </citation>
    <scope>NUCLEOTIDE SEQUENCE</scope>
    <source>
        <strain evidence="1">Hyas-2018</strain>
    </source>
</reference>
<dbReference type="Proteomes" id="UP000821845">
    <property type="component" value="Chromosome 2"/>
</dbReference>
<sequence length="102" mass="11261">MILLAAAHRHKDMEKSVAVPQGFLTEATAPVKVTVRTDNVADHYNVEPRPFASPELPELMHVPLHTLRDGQPKMPAEETLSRVTVAASAAFRNYAHRGEGEH</sequence>
<accession>A0ACB7T5W2</accession>
<evidence type="ECO:0000313" key="1">
    <source>
        <dbReference type="EMBL" id="KAH6940299.1"/>
    </source>
</evidence>